<accession>A0A497ZJV1</accession>
<dbReference type="RefSeq" id="WP_010442300.1">
    <property type="nucleotide sequence ID" value="NZ_CP081104.1"/>
</dbReference>
<gene>
    <name evidence="1" type="ORF">CLV75_2377</name>
</gene>
<comment type="caution">
    <text evidence="1">The sequence shown here is derived from an EMBL/GenBank/DDBJ whole genome shotgun (WGS) entry which is preliminary data.</text>
</comment>
<dbReference type="STRING" id="981384.GCA_000192475_01435"/>
<organism evidence="1 2">
    <name type="scientific">Ruegeria conchae</name>
    <dbReference type="NCBI Taxonomy" id="981384"/>
    <lineage>
        <taxon>Bacteria</taxon>
        <taxon>Pseudomonadati</taxon>
        <taxon>Pseudomonadota</taxon>
        <taxon>Alphaproteobacteria</taxon>
        <taxon>Rhodobacterales</taxon>
        <taxon>Roseobacteraceae</taxon>
        <taxon>Ruegeria</taxon>
    </lineage>
</organism>
<dbReference type="AlphaFoldDB" id="A0A497ZJV1"/>
<reference evidence="1 2" key="1">
    <citation type="submission" date="2018-10" db="EMBL/GenBank/DDBJ databases">
        <title>Genomic Encyclopedia of Archaeal and Bacterial Type Strains, Phase II (KMG-II): from individual species to whole genera.</title>
        <authorList>
            <person name="Goeker M."/>
        </authorList>
    </citation>
    <scope>NUCLEOTIDE SEQUENCE [LARGE SCALE GENOMIC DNA]</scope>
    <source>
        <strain evidence="1 2">DSM 29317</strain>
    </source>
</reference>
<dbReference type="EMBL" id="RCCT01000003">
    <property type="protein sequence ID" value="RLK07263.1"/>
    <property type="molecule type" value="Genomic_DNA"/>
</dbReference>
<keyword evidence="2" id="KW-1185">Reference proteome</keyword>
<dbReference type="Proteomes" id="UP000271700">
    <property type="component" value="Unassembled WGS sequence"/>
</dbReference>
<evidence type="ECO:0000313" key="1">
    <source>
        <dbReference type="EMBL" id="RLK07263.1"/>
    </source>
</evidence>
<sequence>MMPDTNIDLLKHIPETHRPVTDHERMAIAVKREFKRAERTKILGVLSHLVDRLGQWIEGRPAKV</sequence>
<protein>
    <submittedName>
        <fullName evidence="1">Uncharacterized protein</fullName>
    </submittedName>
</protein>
<name>A0A497ZJV1_9RHOB</name>
<proteinExistence type="predicted"/>
<evidence type="ECO:0000313" key="2">
    <source>
        <dbReference type="Proteomes" id="UP000271700"/>
    </source>
</evidence>